<feature type="compositionally biased region" description="Basic and acidic residues" evidence="1">
    <location>
        <begin position="1569"/>
        <end position="1594"/>
    </location>
</feature>
<feature type="region of interest" description="Disordered" evidence="1">
    <location>
        <begin position="125"/>
        <end position="171"/>
    </location>
</feature>
<feature type="region of interest" description="Disordered" evidence="1">
    <location>
        <begin position="262"/>
        <end position="303"/>
    </location>
</feature>
<protein>
    <recommendedName>
        <fullName evidence="2">Endonuclease/exonuclease/phosphatase domain-containing protein</fullName>
    </recommendedName>
</protein>
<feature type="compositionally biased region" description="Basic and acidic residues" evidence="1">
    <location>
        <begin position="150"/>
        <end position="171"/>
    </location>
</feature>
<evidence type="ECO:0000256" key="1">
    <source>
        <dbReference type="SAM" id="MobiDB-lite"/>
    </source>
</evidence>
<reference evidence="3" key="1">
    <citation type="submission" date="2023-10" db="EMBL/GenBank/DDBJ databases">
        <authorList>
            <person name="Chen Y."/>
            <person name="Shah S."/>
            <person name="Dougan E. K."/>
            <person name="Thang M."/>
            <person name="Chan C."/>
        </authorList>
    </citation>
    <scope>NUCLEOTIDE SEQUENCE [LARGE SCALE GENOMIC DNA]</scope>
</reference>
<proteinExistence type="predicted"/>
<feature type="compositionally biased region" description="Acidic residues" evidence="1">
    <location>
        <begin position="279"/>
        <end position="292"/>
    </location>
</feature>
<feature type="region of interest" description="Disordered" evidence="1">
    <location>
        <begin position="1481"/>
        <end position="1515"/>
    </location>
</feature>
<feature type="compositionally biased region" description="Basic and acidic residues" evidence="1">
    <location>
        <begin position="1501"/>
        <end position="1510"/>
    </location>
</feature>
<evidence type="ECO:0000313" key="4">
    <source>
        <dbReference type="Proteomes" id="UP001189429"/>
    </source>
</evidence>
<organism evidence="3 4">
    <name type="scientific">Prorocentrum cordatum</name>
    <dbReference type="NCBI Taxonomy" id="2364126"/>
    <lineage>
        <taxon>Eukaryota</taxon>
        <taxon>Sar</taxon>
        <taxon>Alveolata</taxon>
        <taxon>Dinophyceae</taxon>
        <taxon>Prorocentrales</taxon>
        <taxon>Prorocentraceae</taxon>
        <taxon>Prorocentrum</taxon>
    </lineage>
</organism>
<feature type="domain" description="Endonuclease/exonuclease/phosphatase" evidence="2">
    <location>
        <begin position="384"/>
        <end position="539"/>
    </location>
</feature>
<feature type="compositionally biased region" description="Basic residues" evidence="1">
    <location>
        <begin position="1595"/>
        <end position="1605"/>
    </location>
</feature>
<dbReference type="Proteomes" id="UP001189429">
    <property type="component" value="Unassembled WGS sequence"/>
</dbReference>
<keyword evidence="4" id="KW-1185">Reference proteome</keyword>
<sequence>MPCSSSGGAGGVSWPAPLRGSRMYWVWLRGLELSAARAPPKADGEGWVDQPRGRRAQRQARGAARAASAKSQTSAASGAPSSGGGATAIERLQVEVEQLEELLAAPPDGVDGCFTDVVASQLEAKRSQQAQAEREAAEQKASAPPRSAQLHKEANAISKSEKRMRAARKTLEEKRAARELAEAQLQKAQEELATLEGEALEDAARDDEEAQRRQRASQMATSSQIPGLLTQLEKLPEAWRSNNFEVAWAAICARMAAVRSQLVGPPERPRRERWAESCPMDEDLISSGDEGDDKPGASGSVWGPRPADASWLARLLTWLLLWPLLGLAALAAEAAGPRQGSRECRPAADAARTGGGRARLPAVPGEAAAATQQARGGLEVLGINGNTWRRGMDVLEAFVNREGSRPHLVMLQETRLAPHQLQSACGRAKGLVHAAFLHASAATDREGPLPHSGGVGILVRDDLQGGKVDWQAPGDLRHRIIGVTVAAASGLELLACSLYLQDSLGPKGANLDIFAALGDMVLTTGLPWLVQGDFNIGPGALHEFGWPNVQRGACLGPSETARRAQRAEHVYDWFASSYCLAHGVAETAALDGYALFPHKPVRLLLQDVRPDALVQVLVRPGRFPDVDADDCCAREGALVQVRRRVGRARWKALPCSWRVLEPLSAAVKREHRHRHSALTHGIRQALDLALQRLRAERAQRWHPSHECWYVHKAERAAHLLEETTAAACQGDEVVTPSFGTSEWSDLVRQAGVHGHGGAIQVLQLRLAAPQRRDGAWRARVKEAVQRGGRLAHGFARAVSPPKVVDPAAGRPLAGVLAVDQLEANWQKLRSTAGLGADQLHPRQLVLLPVALQLRCLDILAAYEERPQALGAFVTMMVFIAKADALWEAEHDCRFFWGKADRGCEKAGWLHNQCAAFARESGFDSASLFLDITKFYENLRHDVLWSCATGHGFNLRLLRGLLVMYQSPRFISFVGLASDVFCTQGAVLAGCACATTVAKLPVLGALPAASASGRPRAVARDVVDGIALQSVGTERLVAAQLGSAVARNLGTDASITRRSVHEGRARAAGALQRARRLRCLKAAGVEVDLIHVTGPTASMIRGRAATGIADGELHSWRPTARRSAGRLPCGAALGLRLRRVELRRRRDLGPAVLAAGCTVQMLAALLQSGELPLRMLGRGLEAAAARRAEAASPWVHCASPVDAAVFTWTGTEWHFESERCLVTGLEDKLDLALLGPRGLGIEAGLGARRASDRHEMRKLAREREQRALIAYISNAHWTQARLYDAKWRGRARCRCCGEARGTLWHRLFECPMLAAQRRCDDDGNLVVGVYGTVGRDLCPQQTAKDGEDFAVWMQLHRLLSPAGPSLRRGAQQGQRPPLEQDPRGIRAWLLCSAEGARALQPQAVLGGRLAEAQRRGDDRADRLAKMGATLHALDSQAVGEHHALAEVVRELARWIGRAAVILQGVSEKDSEGLPDAGERRQARFEAPPDSQAPPADQEEEGPEPKRPRLESARSAGSAAALSASAAASSILGHARSYACCGDGEQTQELAARAKCGAYTVRGGRSGAKPRLKEPCLADETDKSGRDQRRLWERGRRPAGRPRSAKQRQKDLAIPSLRGQGPVPADAHERHLEWLGVVAEQQAAGAPVLRAPAEPQDLLAACGLSEAELAASAQAAVSAVERRRVRRRTDRIGQADRV</sequence>
<evidence type="ECO:0000259" key="2">
    <source>
        <dbReference type="Pfam" id="PF03372"/>
    </source>
</evidence>
<accession>A0ABN9VNX3</accession>
<dbReference type="InterPro" id="IPR036691">
    <property type="entry name" value="Endo/exonu/phosph_ase_sf"/>
</dbReference>
<name>A0ABN9VNX3_9DINO</name>
<gene>
    <name evidence="3" type="ORF">PCOR1329_LOCUS59828</name>
</gene>
<feature type="region of interest" description="Disordered" evidence="1">
    <location>
        <begin position="202"/>
        <end position="224"/>
    </location>
</feature>
<feature type="region of interest" description="Disordered" evidence="1">
    <location>
        <begin position="1559"/>
        <end position="1622"/>
    </location>
</feature>
<feature type="region of interest" description="Disordered" evidence="1">
    <location>
        <begin position="336"/>
        <end position="360"/>
    </location>
</feature>
<dbReference type="InterPro" id="IPR005135">
    <property type="entry name" value="Endo/exonuclease/phosphatase"/>
</dbReference>
<dbReference type="EMBL" id="CAUYUJ010017472">
    <property type="protein sequence ID" value="CAK0875090.1"/>
    <property type="molecule type" value="Genomic_DNA"/>
</dbReference>
<dbReference type="SUPFAM" id="SSF56219">
    <property type="entry name" value="DNase I-like"/>
    <property type="match status" value="1"/>
</dbReference>
<dbReference type="Gene3D" id="3.60.10.10">
    <property type="entry name" value="Endonuclease/exonuclease/phosphatase"/>
    <property type="match status" value="1"/>
</dbReference>
<feature type="compositionally biased region" description="Low complexity" evidence="1">
    <location>
        <begin position="59"/>
        <end position="80"/>
    </location>
</feature>
<evidence type="ECO:0000313" key="3">
    <source>
        <dbReference type="EMBL" id="CAK0875090.1"/>
    </source>
</evidence>
<feature type="compositionally biased region" description="Low complexity" evidence="1">
    <location>
        <begin position="347"/>
        <end position="360"/>
    </location>
</feature>
<feature type="region of interest" description="Disordered" evidence="1">
    <location>
        <begin position="38"/>
        <end position="85"/>
    </location>
</feature>
<comment type="caution">
    <text evidence="3">The sequence shown here is derived from an EMBL/GenBank/DDBJ whole genome shotgun (WGS) entry which is preliminary data.</text>
</comment>
<dbReference type="Pfam" id="PF03372">
    <property type="entry name" value="Exo_endo_phos"/>
    <property type="match status" value="1"/>
</dbReference>